<dbReference type="Proteomes" id="UP000075901">
    <property type="component" value="Unassembled WGS sequence"/>
</dbReference>
<protein>
    <submittedName>
        <fullName evidence="4">Uncharacterized protein</fullName>
    </submittedName>
</protein>
<evidence type="ECO:0000256" key="1">
    <source>
        <dbReference type="ARBA" id="ARBA00008383"/>
    </source>
</evidence>
<comment type="similarity">
    <text evidence="1">Belongs to the CoA-transferase III family.</text>
</comment>
<dbReference type="PANTHER" id="PTHR48207">
    <property type="entry name" value="SUCCINATE--HYDROXYMETHYLGLUTARATE COA-TRANSFERASE"/>
    <property type="match status" value="1"/>
</dbReference>
<dbReference type="VEuPathDB" id="VectorBase:AMAM006343"/>
<dbReference type="GO" id="GO:0047369">
    <property type="term" value="F:succinate-hydroxymethylglutarate CoA-transferase activity"/>
    <property type="evidence" value="ECO:0007669"/>
    <property type="project" value="TreeGrafter"/>
</dbReference>
<dbReference type="EnsemblMetazoa" id="AMAM006343-RA">
    <property type="protein sequence ID" value="AMAM006343-PA"/>
    <property type="gene ID" value="AMAM006343"/>
</dbReference>
<dbReference type="PANTHER" id="PTHR48207:SF3">
    <property type="entry name" value="SUCCINATE--HYDROXYMETHYLGLUTARATE COA-TRANSFERASE"/>
    <property type="match status" value="1"/>
</dbReference>
<dbReference type="SUPFAM" id="SSF89796">
    <property type="entry name" value="CoA-transferase family III (CaiB/BaiF)"/>
    <property type="match status" value="1"/>
</dbReference>
<dbReference type="GO" id="GO:0004865">
    <property type="term" value="F:protein serine/threonine phosphatase inhibitor activity"/>
    <property type="evidence" value="ECO:0007669"/>
    <property type="project" value="InterPro"/>
</dbReference>
<name>A0A182SGJ9_9DIPT</name>
<dbReference type="Gene3D" id="3.40.50.10540">
    <property type="entry name" value="Crotonobetainyl-coa:carnitine coa-transferase, domain 1"/>
    <property type="match status" value="2"/>
</dbReference>
<evidence type="ECO:0000313" key="5">
    <source>
        <dbReference type="Proteomes" id="UP000075901"/>
    </source>
</evidence>
<dbReference type="GO" id="GO:0005739">
    <property type="term" value="C:mitochondrion"/>
    <property type="evidence" value="ECO:0007669"/>
    <property type="project" value="TreeGrafter"/>
</dbReference>
<dbReference type="AlphaFoldDB" id="A0A182SGJ9"/>
<keyword evidence="5" id="KW-1185">Reference proteome</keyword>
<dbReference type="InterPro" id="IPR050483">
    <property type="entry name" value="CoA-transferase_III_domain"/>
</dbReference>
<dbReference type="InterPro" id="IPR003673">
    <property type="entry name" value="CoA-Trfase_fam_III"/>
</dbReference>
<sequence>MGGLLHITGSENGPPAKVGIAITDIATGLYAHGAILAALLQRHRTGRGQKIDVNLFSTQVACLINVASNYLNAGKEAKRWGTAHESIVPYEAFATKTGFITLGCGSDAQFVSLCRLLGVAELAQDERFANNQTRVVHRKELIAILSDILQRKSSSEWMDIFDSASFPVGPINSMKEVFEDRHLKAIGMVKTLSHPTAGEVKLVGPPVVYGEAKNEITSIPPQLGQHTDEVLRTAIQCNNRKKLNTCINAFQEPPVLRLRLQKPRNGKKVQWTNGTVDNEHMNKKKSKCCCIYVKPRAFGESSSESEDECEHCFGHVELKKKNQKVPPMPAKRDGDDNDDDGDAHNADDIDGTSIGPASSRPTEPSSVPSGE</sequence>
<feature type="compositionally biased region" description="Polar residues" evidence="3">
    <location>
        <begin position="355"/>
        <end position="371"/>
    </location>
</feature>
<accession>A0A182SGJ9</accession>
<proteinExistence type="inferred from homology"/>
<dbReference type="InterPro" id="IPR023606">
    <property type="entry name" value="CoA-Trfase_III_dom_1_sf"/>
</dbReference>
<dbReference type="Pfam" id="PF02515">
    <property type="entry name" value="CoA_transf_3"/>
    <property type="match status" value="1"/>
</dbReference>
<evidence type="ECO:0000313" key="4">
    <source>
        <dbReference type="EnsemblMetazoa" id="AMAM006343-PA"/>
    </source>
</evidence>
<organism evidence="4 5">
    <name type="scientific">Anopheles maculatus</name>
    <dbReference type="NCBI Taxonomy" id="74869"/>
    <lineage>
        <taxon>Eukaryota</taxon>
        <taxon>Metazoa</taxon>
        <taxon>Ecdysozoa</taxon>
        <taxon>Arthropoda</taxon>
        <taxon>Hexapoda</taxon>
        <taxon>Insecta</taxon>
        <taxon>Pterygota</taxon>
        <taxon>Neoptera</taxon>
        <taxon>Endopterygota</taxon>
        <taxon>Diptera</taxon>
        <taxon>Nematocera</taxon>
        <taxon>Culicoidea</taxon>
        <taxon>Culicidae</taxon>
        <taxon>Anophelinae</taxon>
        <taxon>Anopheles</taxon>
        <taxon>Anopheles maculatus group</taxon>
    </lineage>
</organism>
<dbReference type="Pfam" id="PF07491">
    <property type="entry name" value="PPI_Ypi1"/>
    <property type="match status" value="1"/>
</dbReference>
<keyword evidence="2" id="KW-0808">Transferase</keyword>
<reference evidence="5" key="1">
    <citation type="submission" date="2013-09" db="EMBL/GenBank/DDBJ databases">
        <title>The Genome Sequence of Anopheles maculatus species B.</title>
        <authorList>
            <consortium name="The Broad Institute Genomics Platform"/>
            <person name="Neafsey D.E."/>
            <person name="Besansky N."/>
            <person name="Howell P."/>
            <person name="Walton C."/>
            <person name="Young S.K."/>
            <person name="Zeng Q."/>
            <person name="Gargeya S."/>
            <person name="Fitzgerald M."/>
            <person name="Haas B."/>
            <person name="Abouelleil A."/>
            <person name="Allen A.W."/>
            <person name="Alvarado L."/>
            <person name="Arachchi H.M."/>
            <person name="Berlin A.M."/>
            <person name="Chapman S.B."/>
            <person name="Gainer-Dewar J."/>
            <person name="Goldberg J."/>
            <person name="Griggs A."/>
            <person name="Gujja S."/>
            <person name="Hansen M."/>
            <person name="Howarth C."/>
            <person name="Imamovic A."/>
            <person name="Ireland A."/>
            <person name="Larimer J."/>
            <person name="McCowan C."/>
            <person name="Murphy C."/>
            <person name="Pearson M."/>
            <person name="Poon T.W."/>
            <person name="Priest M."/>
            <person name="Roberts A."/>
            <person name="Saif S."/>
            <person name="Shea T."/>
            <person name="Sisk P."/>
            <person name="Sykes S."/>
            <person name="Wortman J."/>
            <person name="Nusbaum C."/>
            <person name="Birren B."/>
        </authorList>
    </citation>
    <scope>NUCLEOTIDE SEQUENCE [LARGE SCALE GENOMIC DNA]</scope>
    <source>
        <strain evidence="5">maculatus3</strain>
    </source>
</reference>
<reference evidence="4" key="2">
    <citation type="submission" date="2020-05" db="UniProtKB">
        <authorList>
            <consortium name="EnsemblMetazoa"/>
        </authorList>
    </citation>
    <scope>IDENTIFICATION</scope>
    <source>
        <strain evidence="4">maculatus3</strain>
    </source>
</reference>
<evidence type="ECO:0000256" key="3">
    <source>
        <dbReference type="SAM" id="MobiDB-lite"/>
    </source>
</evidence>
<dbReference type="InterPro" id="IPR011107">
    <property type="entry name" value="PPI_Ypi1"/>
</dbReference>
<feature type="region of interest" description="Disordered" evidence="3">
    <location>
        <begin position="318"/>
        <end position="371"/>
    </location>
</feature>
<evidence type="ECO:0000256" key="2">
    <source>
        <dbReference type="ARBA" id="ARBA00022679"/>
    </source>
</evidence>